<protein>
    <recommendedName>
        <fullName evidence="3">L-fuconate dehydratase</fullName>
        <ecNumber evidence="3">4.2.1.68</ecNumber>
    </recommendedName>
</protein>
<comment type="cofactor">
    <cofactor evidence="2">
        <name>Mg(2+)</name>
        <dbReference type="ChEBI" id="CHEBI:18420"/>
    </cofactor>
</comment>
<sequence>MSALEITGFEVFDVRFPTSKSLDGSDAMNLDPDYSGAYLRFETNDPGLTGTSLVFSLGRGTDVQLAALSIVAEKMVGRDVAQSFTNIGDIARELSSDSQLRWHGPDSGVFHMAIGGTLNALWDLFAKVKGVPLWKLLSDMSPEEIVALIDFRYITDAITPAEALEILKRGEVSKENNEKILREKGVPAYTTTPGWLGYSDEKMLSLTTQAKADGFTLIKYKCGKSIVEDQRRLGKVRELVGPDFAIAIDANQVWDVETAITWIKALAPYNLRWVEEPTHPEDILAHARIAKEIAPTPVATGEMANNRIIFKQLLQANAISVMQIDATRVAGVNENIANILMAAKYSVPVCPHAGGVGLCEMVQHFAMFDAVAVTGHHPGRIVEFVDHLHEHFVVPTDIKNGSYIAPLQPGAGAEMHQVSIDTYQFPSGSYWKNGA</sequence>
<dbReference type="InterPro" id="IPR034610">
    <property type="entry name" value="L-fuconate_dehydratase"/>
</dbReference>
<accession>A0A6J6GUB1</accession>
<evidence type="ECO:0000256" key="2">
    <source>
        <dbReference type="ARBA" id="ARBA00001946"/>
    </source>
</evidence>
<name>A0A6J6GUB1_9ZZZZ</name>
<feature type="domain" description="Mandelate racemase/muconate lactonizing enzyme C-terminal" evidence="7">
    <location>
        <begin position="200"/>
        <end position="296"/>
    </location>
</feature>
<proteinExistence type="predicted"/>
<dbReference type="InterPro" id="IPR013341">
    <property type="entry name" value="Mandelate_racemase_N_dom"/>
</dbReference>
<dbReference type="EMBL" id="CAFBNM010000018">
    <property type="protein sequence ID" value="CAB4961968.1"/>
    <property type="molecule type" value="Genomic_DNA"/>
</dbReference>
<dbReference type="SMART" id="SM00922">
    <property type="entry name" value="MR_MLE"/>
    <property type="match status" value="1"/>
</dbReference>
<keyword evidence="5" id="KW-0460">Magnesium</keyword>
<comment type="catalytic activity">
    <reaction evidence="1">
        <text>L-fuconate = 2-dehydro-3-deoxy-L-fuconate + H2O</text>
        <dbReference type="Rhea" id="RHEA:22772"/>
        <dbReference type="ChEBI" id="CHEBI:15377"/>
        <dbReference type="ChEBI" id="CHEBI:21291"/>
        <dbReference type="ChEBI" id="CHEBI:37448"/>
        <dbReference type="EC" id="4.2.1.68"/>
    </reaction>
</comment>
<dbReference type="SFLD" id="SFLDG00179">
    <property type="entry name" value="mandelate_racemase"/>
    <property type="match status" value="1"/>
</dbReference>
<dbReference type="InterPro" id="IPR013342">
    <property type="entry name" value="Mandelate_racemase_C"/>
</dbReference>
<reference evidence="8" key="1">
    <citation type="submission" date="2020-05" db="EMBL/GenBank/DDBJ databases">
        <authorList>
            <person name="Chiriac C."/>
            <person name="Salcher M."/>
            <person name="Ghai R."/>
            <person name="Kavagutti S V."/>
        </authorList>
    </citation>
    <scope>NUCLEOTIDE SEQUENCE</scope>
</reference>
<dbReference type="SUPFAM" id="SSF51604">
    <property type="entry name" value="Enolase C-terminal domain-like"/>
    <property type="match status" value="1"/>
</dbReference>
<evidence type="ECO:0000313" key="10">
    <source>
        <dbReference type="EMBL" id="CAB5075779.1"/>
    </source>
</evidence>
<dbReference type="PANTHER" id="PTHR13794">
    <property type="entry name" value="ENOLASE SUPERFAMILY, MANDELATE RACEMASE"/>
    <property type="match status" value="1"/>
</dbReference>
<dbReference type="InterPro" id="IPR029065">
    <property type="entry name" value="Enolase_C-like"/>
</dbReference>
<dbReference type="EMBL" id="CAEZUM010000071">
    <property type="protein sequence ID" value="CAB4604887.1"/>
    <property type="molecule type" value="Genomic_DNA"/>
</dbReference>
<dbReference type="EMBL" id="CAFBQY010000017">
    <property type="protein sequence ID" value="CAB5075779.1"/>
    <property type="molecule type" value="Genomic_DNA"/>
</dbReference>
<dbReference type="GO" id="GO:0016052">
    <property type="term" value="P:carbohydrate catabolic process"/>
    <property type="evidence" value="ECO:0007669"/>
    <property type="project" value="InterPro"/>
</dbReference>
<keyword evidence="4" id="KW-0479">Metal-binding</keyword>
<dbReference type="Gene3D" id="3.30.390.10">
    <property type="entry name" value="Enolase-like, N-terminal domain"/>
    <property type="match status" value="1"/>
</dbReference>
<dbReference type="InterPro" id="IPR029017">
    <property type="entry name" value="Enolase-like_N"/>
</dbReference>
<evidence type="ECO:0000256" key="4">
    <source>
        <dbReference type="ARBA" id="ARBA00022723"/>
    </source>
</evidence>
<evidence type="ECO:0000256" key="6">
    <source>
        <dbReference type="ARBA" id="ARBA00023239"/>
    </source>
</evidence>
<evidence type="ECO:0000259" key="7">
    <source>
        <dbReference type="SMART" id="SM00922"/>
    </source>
</evidence>
<evidence type="ECO:0000313" key="8">
    <source>
        <dbReference type="EMBL" id="CAB4604887.1"/>
    </source>
</evidence>
<dbReference type="GO" id="GO:0000287">
    <property type="term" value="F:magnesium ion binding"/>
    <property type="evidence" value="ECO:0007669"/>
    <property type="project" value="TreeGrafter"/>
</dbReference>
<evidence type="ECO:0000256" key="3">
    <source>
        <dbReference type="ARBA" id="ARBA00013142"/>
    </source>
</evidence>
<dbReference type="PROSITE" id="PS00909">
    <property type="entry name" value="MR_MLE_2"/>
    <property type="match status" value="1"/>
</dbReference>
<dbReference type="InterPro" id="IPR046945">
    <property type="entry name" value="RHMD-like"/>
</dbReference>
<dbReference type="Gene3D" id="3.20.20.120">
    <property type="entry name" value="Enolase-like C-terminal domain"/>
    <property type="match status" value="1"/>
</dbReference>
<dbReference type="SFLD" id="SFLDF00111">
    <property type="entry name" value="L-fuconate_dehydratase"/>
    <property type="match status" value="1"/>
</dbReference>
<keyword evidence="6" id="KW-0456">Lyase</keyword>
<dbReference type="GO" id="GO:0009063">
    <property type="term" value="P:amino acid catabolic process"/>
    <property type="evidence" value="ECO:0007669"/>
    <property type="project" value="InterPro"/>
</dbReference>
<dbReference type="InterPro" id="IPR018110">
    <property type="entry name" value="Mandel_Rmase/mucon_lact_enz_CS"/>
</dbReference>
<dbReference type="Pfam" id="PF02746">
    <property type="entry name" value="MR_MLE_N"/>
    <property type="match status" value="1"/>
</dbReference>
<dbReference type="PANTHER" id="PTHR13794:SF58">
    <property type="entry name" value="MITOCHONDRIAL ENOLASE SUPERFAMILY MEMBER 1"/>
    <property type="match status" value="1"/>
</dbReference>
<evidence type="ECO:0000256" key="5">
    <source>
        <dbReference type="ARBA" id="ARBA00022842"/>
    </source>
</evidence>
<dbReference type="SUPFAM" id="SSF54826">
    <property type="entry name" value="Enolase N-terminal domain-like"/>
    <property type="match status" value="1"/>
</dbReference>
<dbReference type="GO" id="GO:0050023">
    <property type="term" value="F:L-fuconate dehydratase activity"/>
    <property type="evidence" value="ECO:0007669"/>
    <property type="project" value="UniProtKB-EC"/>
</dbReference>
<dbReference type="SFLD" id="SFLDS00001">
    <property type="entry name" value="Enolase"/>
    <property type="match status" value="1"/>
</dbReference>
<dbReference type="InterPro" id="IPR036849">
    <property type="entry name" value="Enolase-like_C_sf"/>
</dbReference>
<organism evidence="8">
    <name type="scientific">freshwater metagenome</name>
    <dbReference type="NCBI Taxonomy" id="449393"/>
    <lineage>
        <taxon>unclassified sequences</taxon>
        <taxon>metagenomes</taxon>
        <taxon>ecological metagenomes</taxon>
    </lineage>
</organism>
<dbReference type="AlphaFoldDB" id="A0A6J6GUB1"/>
<dbReference type="Pfam" id="PF13378">
    <property type="entry name" value="MR_MLE_C"/>
    <property type="match status" value="1"/>
</dbReference>
<dbReference type="EC" id="4.2.1.68" evidence="3"/>
<evidence type="ECO:0000313" key="9">
    <source>
        <dbReference type="EMBL" id="CAB4961968.1"/>
    </source>
</evidence>
<evidence type="ECO:0000256" key="1">
    <source>
        <dbReference type="ARBA" id="ARBA00001737"/>
    </source>
</evidence>
<gene>
    <name evidence="8" type="ORF">UFOPK1824_00988</name>
    <name evidence="9" type="ORF">UFOPK3827_01306</name>
    <name evidence="10" type="ORF">UFOPK4404_01328</name>
</gene>